<dbReference type="InterPro" id="IPR010982">
    <property type="entry name" value="Lambda_DNA-bd_dom_sf"/>
</dbReference>
<evidence type="ECO:0000313" key="2">
    <source>
        <dbReference type="EMBL" id="KDR62820.1"/>
    </source>
</evidence>
<gene>
    <name evidence="2" type="ORF">DC60_30180</name>
</gene>
<dbReference type="Proteomes" id="UP000027443">
    <property type="component" value="Unassembled WGS sequence"/>
</dbReference>
<dbReference type="SUPFAM" id="SSF47413">
    <property type="entry name" value="lambda repressor-like DNA-binding domains"/>
    <property type="match status" value="1"/>
</dbReference>
<accession>A0ABR4SBI8</accession>
<evidence type="ECO:0000259" key="1">
    <source>
        <dbReference type="PROSITE" id="PS50943"/>
    </source>
</evidence>
<dbReference type="EMBL" id="JHDU01000013">
    <property type="protein sequence ID" value="KDR62820.1"/>
    <property type="molecule type" value="Genomic_DNA"/>
</dbReference>
<dbReference type="Pfam" id="PF19054">
    <property type="entry name" value="DUF5753"/>
    <property type="match status" value="1"/>
</dbReference>
<dbReference type="SMART" id="SM00530">
    <property type="entry name" value="HTH_XRE"/>
    <property type="match status" value="1"/>
</dbReference>
<dbReference type="Gene3D" id="1.10.260.40">
    <property type="entry name" value="lambda repressor-like DNA-binding domains"/>
    <property type="match status" value="1"/>
</dbReference>
<reference evidence="2 3" key="1">
    <citation type="submission" date="2014-03" db="EMBL/GenBank/DDBJ databases">
        <title>Genome Sequence of Streptomyces wadayamensis A23 strain, an endophytic actinobacteria from Citrus reticulata.</title>
        <authorList>
            <person name="de Oliveira L.G."/>
            <person name="Tormet G.D."/>
            <person name="Marcon J."/>
            <person name="Samborsky M."/>
            <person name="Araujo W.L."/>
            <person name="de Azevedo J.L."/>
        </authorList>
    </citation>
    <scope>NUCLEOTIDE SEQUENCE [LARGE SCALE GENOMIC DNA]</scope>
    <source>
        <strain evidence="2 3">A23</strain>
    </source>
</reference>
<comment type="caution">
    <text evidence="2">The sequence shown here is derived from an EMBL/GenBank/DDBJ whole genome shotgun (WGS) entry which is preliminary data.</text>
</comment>
<feature type="domain" description="HTH cro/C1-type" evidence="1">
    <location>
        <begin position="25"/>
        <end position="79"/>
    </location>
</feature>
<dbReference type="InterPro" id="IPR043917">
    <property type="entry name" value="DUF5753"/>
</dbReference>
<dbReference type="PROSITE" id="PS50943">
    <property type="entry name" value="HTH_CROC1"/>
    <property type="match status" value="1"/>
</dbReference>
<proteinExistence type="predicted"/>
<keyword evidence="2" id="KW-0238">DNA-binding</keyword>
<dbReference type="InterPro" id="IPR001387">
    <property type="entry name" value="Cro/C1-type_HTH"/>
</dbReference>
<dbReference type="CDD" id="cd00093">
    <property type="entry name" value="HTH_XRE"/>
    <property type="match status" value="1"/>
</dbReference>
<keyword evidence="3" id="KW-1185">Reference proteome</keyword>
<sequence length="282" mass="31739">MTELGRREDANKGDRPTSAYVAELVRILRRKHGYTQEGLGDLIGWTGSAISAVETHAQPVSEDMLVALEPAIGEGLGLFTVARPYINRERFPKRFRAFSLLEAEALSLSTYQNFVVDGLFQTRDYARALIDGSYPVPPPQKRDDYVEARMARKALFDRDPTPMIELILEETVLRRPFGSWEVLHGQLRSLLADSERHNVTLQVLPLDRGLTGTHAGERGPMKLVETEDHQRVIYTEIEDQGVLLTDPPVVSELTHRYGKIRSQCMTPEDSRTLIEKLAGETA</sequence>
<evidence type="ECO:0000313" key="3">
    <source>
        <dbReference type="Proteomes" id="UP000027443"/>
    </source>
</evidence>
<organism evidence="2 3">
    <name type="scientific">Streptomyces wadayamensis</name>
    <dbReference type="NCBI Taxonomy" id="141454"/>
    <lineage>
        <taxon>Bacteria</taxon>
        <taxon>Bacillati</taxon>
        <taxon>Actinomycetota</taxon>
        <taxon>Actinomycetes</taxon>
        <taxon>Kitasatosporales</taxon>
        <taxon>Streptomycetaceae</taxon>
        <taxon>Streptomyces</taxon>
    </lineage>
</organism>
<dbReference type="GO" id="GO:0003677">
    <property type="term" value="F:DNA binding"/>
    <property type="evidence" value="ECO:0007669"/>
    <property type="project" value="UniProtKB-KW"/>
</dbReference>
<name>A0ABR4SBI8_9ACTN</name>
<protein>
    <submittedName>
        <fullName evidence="2">DNA-binding protein</fullName>
    </submittedName>
</protein>